<accession>A0AAD7I3F9</accession>
<reference evidence="1" key="1">
    <citation type="submission" date="2023-03" db="EMBL/GenBank/DDBJ databases">
        <title>Massive genome expansion in bonnet fungi (Mycena s.s.) driven by repeated elements and novel gene families across ecological guilds.</title>
        <authorList>
            <consortium name="Lawrence Berkeley National Laboratory"/>
            <person name="Harder C.B."/>
            <person name="Miyauchi S."/>
            <person name="Viragh M."/>
            <person name="Kuo A."/>
            <person name="Thoen E."/>
            <person name="Andreopoulos B."/>
            <person name="Lu D."/>
            <person name="Skrede I."/>
            <person name="Drula E."/>
            <person name="Henrissat B."/>
            <person name="Morin E."/>
            <person name="Kohler A."/>
            <person name="Barry K."/>
            <person name="LaButti K."/>
            <person name="Morin E."/>
            <person name="Salamov A."/>
            <person name="Lipzen A."/>
            <person name="Mereny Z."/>
            <person name="Hegedus B."/>
            <person name="Baldrian P."/>
            <person name="Stursova M."/>
            <person name="Weitz H."/>
            <person name="Taylor A."/>
            <person name="Grigoriev I.V."/>
            <person name="Nagy L.G."/>
            <person name="Martin F."/>
            <person name="Kauserud H."/>
        </authorList>
    </citation>
    <scope>NUCLEOTIDE SEQUENCE</scope>
    <source>
        <strain evidence="1">CBHHK182m</strain>
    </source>
</reference>
<dbReference type="AlphaFoldDB" id="A0AAD7I3F9"/>
<comment type="caution">
    <text evidence="1">The sequence shown here is derived from an EMBL/GenBank/DDBJ whole genome shotgun (WGS) entry which is preliminary data.</text>
</comment>
<protein>
    <submittedName>
        <fullName evidence="1">Uncharacterized protein</fullName>
    </submittedName>
</protein>
<dbReference type="EMBL" id="JARKIB010000137">
    <property type="protein sequence ID" value="KAJ7733624.1"/>
    <property type="molecule type" value="Genomic_DNA"/>
</dbReference>
<sequence length="189" mass="20705">MFSDLAAEIIYAIGCNTTTADQKSLRAVSRQFRIIVGPVFCANASLFLKFEFDSDSAVSAASVQSRLIRDTVFFAAAFLFSNADHSAPTIHRVLEKAIIAVHVMVVLGVLGKRRRRRSHPFSGDPANNFLSILADFGDLSEKLFDRIICELNEIVQYQLRSNQAQASAAAGAEAEFMPRPHSASARVIV</sequence>
<proteinExistence type="predicted"/>
<evidence type="ECO:0000313" key="2">
    <source>
        <dbReference type="Proteomes" id="UP001215598"/>
    </source>
</evidence>
<organism evidence="1 2">
    <name type="scientific">Mycena metata</name>
    <dbReference type="NCBI Taxonomy" id="1033252"/>
    <lineage>
        <taxon>Eukaryota</taxon>
        <taxon>Fungi</taxon>
        <taxon>Dikarya</taxon>
        <taxon>Basidiomycota</taxon>
        <taxon>Agaricomycotina</taxon>
        <taxon>Agaricomycetes</taxon>
        <taxon>Agaricomycetidae</taxon>
        <taxon>Agaricales</taxon>
        <taxon>Marasmiineae</taxon>
        <taxon>Mycenaceae</taxon>
        <taxon>Mycena</taxon>
    </lineage>
</organism>
<dbReference type="Proteomes" id="UP001215598">
    <property type="component" value="Unassembled WGS sequence"/>
</dbReference>
<evidence type="ECO:0000313" key="1">
    <source>
        <dbReference type="EMBL" id="KAJ7733624.1"/>
    </source>
</evidence>
<keyword evidence="2" id="KW-1185">Reference proteome</keyword>
<name>A0AAD7I3F9_9AGAR</name>
<gene>
    <name evidence="1" type="ORF">B0H16DRAFT_1467966</name>
</gene>